<evidence type="ECO:0000256" key="3">
    <source>
        <dbReference type="ARBA" id="ARBA00006263"/>
    </source>
</evidence>
<dbReference type="Pfam" id="PF03186">
    <property type="entry name" value="CobD_Cbib"/>
    <property type="match status" value="1"/>
</dbReference>
<comment type="similarity">
    <text evidence="3 9">Belongs to the CobD/CbiB family.</text>
</comment>
<dbReference type="UniPathway" id="UPA00148"/>
<feature type="transmembrane region" description="Helical" evidence="9">
    <location>
        <begin position="87"/>
        <end position="111"/>
    </location>
</feature>
<dbReference type="GO" id="GO:0048472">
    <property type="term" value="F:threonine-phosphate decarboxylase activity"/>
    <property type="evidence" value="ECO:0007669"/>
    <property type="project" value="InterPro"/>
</dbReference>
<comment type="caution">
    <text evidence="9">Lacks conserved residue(s) required for the propagation of feature annotation.</text>
</comment>
<feature type="transmembrane region" description="Helical" evidence="9">
    <location>
        <begin position="334"/>
        <end position="353"/>
    </location>
</feature>
<evidence type="ECO:0000256" key="5">
    <source>
        <dbReference type="ARBA" id="ARBA00022573"/>
    </source>
</evidence>
<evidence type="ECO:0000256" key="4">
    <source>
        <dbReference type="ARBA" id="ARBA00022475"/>
    </source>
</evidence>
<evidence type="ECO:0000256" key="2">
    <source>
        <dbReference type="ARBA" id="ARBA00004953"/>
    </source>
</evidence>
<keyword evidence="8 9" id="KW-0472">Membrane</keyword>
<dbReference type="AlphaFoldDB" id="A0A1H9QAM5"/>
<comment type="function">
    <text evidence="9">Converts cobyric acid to cobinamide by the addition of aminopropanol on the F carboxylic group.</text>
</comment>
<keyword evidence="7 9" id="KW-1133">Transmembrane helix</keyword>
<evidence type="ECO:0000313" key="10">
    <source>
        <dbReference type="EMBL" id="SER57215.1"/>
    </source>
</evidence>
<dbReference type="GO" id="GO:0009236">
    <property type="term" value="P:cobalamin biosynthetic process"/>
    <property type="evidence" value="ECO:0007669"/>
    <property type="project" value="UniProtKB-UniRule"/>
</dbReference>
<protein>
    <recommendedName>
        <fullName evidence="9">Cobalamin biosynthesis protein CobD</fullName>
    </recommendedName>
</protein>
<comment type="pathway">
    <text evidence="2 9">Cofactor biosynthesis; adenosylcobalamin biosynthesis.</text>
</comment>
<keyword evidence="6 9" id="KW-0812">Transmembrane</keyword>
<proteinExistence type="inferred from homology"/>
<evidence type="ECO:0000256" key="7">
    <source>
        <dbReference type="ARBA" id="ARBA00022989"/>
    </source>
</evidence>
<accession>A0A1H9QAM5</accession>
<dbReference type="GO" id="GO:0005886">
    <property type="term" value="C:plasma membrane"/>
    <property type="evidence" value="ECO:0007669"/>
    <property type="project" value="UniProtKB-SubCell"/>
</dbReference>
<name>A0A1H9QAM5_9FIRM</name>
<dbReference type="PANTHER" id="PTHR34308:SF1">
    <property type="entry name" value="COBALAMIN BIOSYNTHESIS PROTEIN CBIB"/>
    <property type="match status" value="1"/>
</dbReference>
<evidence type="ECO:0000313" key="11">
    <source>
        <dbReference type="Proteomes" id="UP000182471"/>
    </source>
</evidence>
<organism evidence="10 11">
    <name type="scientific">Lachnobacterium bovis</name>
    <dbReference type="NCBI Taxonomy" id="140626"/>
    <lineage>
        <taxon>Bacteria</taxon>
        <taxon>Bacillati</taxon>
        <taxon>Bacillota</taxon>
        <taxon>Clostridia</taxon>
        <taxon>Lachnospirales</taxon>
        <taxon>Lachnospiraceae</taxon>
        <taxon>Lachnobacterium</taxon>
    </lineage>
</organism>
<evidence type="ECO:0000256" key="8">
    <source>
        <dbReference type="ARBA" id="ARBA00023136"/>
    </source>
</evidence>
<keyword evidence="4 9" id="KW-1003">Cell membrane</keyword>
<evidence type="ECO:0000256" key="9">
    <source>
        <dbReference type="HAMAP-Rule" id="MF_00024"/>
    </source>
</evidence>
<evidence type="ECO:0000256" key="6">
    <source>
        <dbReference type="ARBA" id="ARBA00022692"/>
    </source>
</evidence>
<reference evidence="11" key="1">
    <citation type="submission" date="2016-10" db="EMBL/GenBank/DDBJ databases">
        <authorList>
            <person name="Varghese N."/>
            <person name="Submissions S."/>
        </authorList>
    </citation>
    <scope>NUCLEOTIDE SEQUENCE [LARGE SCALE GENOMIC DNA]</scope>
    <source>
        <strain evidence="11">S1b</strain>
    </source>
</reference>
<sequence length="356" mass="40442">MFYDLYRDSVFIAKVNVFQFKDLLFFLYKYNLFFVLLIGFLLDLLIGDPYCLPHPIRWIGNLISFLEKKLYLNDPLLSVDQKNKKNFYHGMILTLEVVFCTMFVSMGVLILTRKINIIVYTIIKSVMCYYILATKSLKVESMKVYKALKENDIEKARFAVSMIVGRDTKELDEIGITKAAVETVAENTSDGVIAPIIYLAIGGPVFGFIYKAINTLDSMIGYKNEKYCTFGTFAAKLDDIVNYLPSRISAILMIVSCVFLGKNYDTKNAIFIFKRDRYKHKSPNSAQTESVCAGALNVQLAGDAKYFGKIVKKDYIGDPNRKIRIDDIKSANNMLYTTAFLCIGISLIIRFVLGSI</sequence>
<dbReference type="EMBL" id="FOGW01000005">
    <property type="protein sequence ID" value="SER57215.1"/>
    <property type="molecule type" value="Genomic_DNA"/>
</dbReference>
<keyword evidence="11" id="KW-1185">Reference proteome</keyword>
<dbReference type="NCBIfam" id="TIGR00380">
    <property type="entry name" value="cobal_cbiB"/>
    <property type="match status" value="1"/>
</dbReference>
<dbReference type="HAMAP" id="MF_00024">
    <property type="entry name" value="CobD_CbiB"/>
    <property type="match status" value="1"/>
</dbReference>
<dbReference type="GO" id="GO:0015420">
    <property type="term" value="F:ABC-type vitamin B12 transporter activity"/>
    <property type="evidence" value="ECO:0007669"/>
    <property type="project" value="UniProtKB-UniRule"/>
</dbReference>
<gene>
    <name evidence="9" type="primary">cobD</name>
    <name evidence="10" type="ORF">SAMN02910429_00509</name>
</gene>
<dbReference type="Proteomes" id="UP000182471">
    <property type="component" value="Unassembled WGS sequence"/>
</dbReference>
<feature type="transmembrane region" description="Helical" evidence="9">
    <location>
        <begin position="27"/>
        <end position="47"/>
    </location>
</feature>
<comment type="subcellular location">
    <subcellularLocation>
        <location evidence="1 9">Cell membrane</location>
        <topology evidence="1 9">Multi-pass membrane protein</topology>
    </subcellularLocation>
</comment>
<keyword evidence="5 9" id="KW-0169">Cobalamin biosynthesis</keyword>
<dbReference type="RefSeq" id="WP_083383441.1">
    <property type="nucleotide sequence ID" value="NZ_FOGW01000005.1"/>
</dbReference>
<feature type="transmembrane region" description="Helical" evidence="9">
    <location>
        <begin position="117"/>
        <end position="133"/>
    </location>
</feature>
<dbReference type="PANTHER" id="PTHR34308">
    <property type="entry name" value="COBALAMIN BIOSYNTHESIS PROTEIN CBIB"/>
    <property type="match status" value="1"/>
</dbReference>
<dbReference type="InterPro" id="IPR004485">
    <property type="entry name" value="Cobalamin_biosynth_CobD/CbiB"/>
</dbReference>
<evidence type="ECO:0000256" key="1">
    <source>
        <dbReference type="ARBA" id="ARBA00004651"/>
    </source>
</evidence>